<dbReference type="EMBL" id="MU003768">
    <property type="protein sequence ID" value="KAF2725390.1"/>
    <property type="molecule type" value="Genomic_DNA"/>
</dbReference>
<reference evidence="1" key="1">
    <citation type="journal article" date="2020" name="Stud. Mycol.">
        <title>101 Dothideomycetes genomes: a test case for predicting lifestyles and emergence of pathogens.</title>
        <authorList>
            <person name="Haridas S."/>
            <person name="Albert R."/>
            <person name="Binder M."/>
            <person name="Bloem J."/>
            <person name="Labutti K."/>
            <person name="Salamov A."/>
            <person name="Andreopoulos B."/>
            <person name="Baker S."/>
            <person name="Barry K."/>
            <person name="Bills G."/>
            <person name="Bluhm B."/>
            <person name="Cannon C."/>
            <person name="Castanera R."/>
            <person name="Culley D."/>
            <person name="Daum C."/>
            <person name="Ezra D."/>
            <person name="Gonzalez J."/>
            <person name="Henrissat B."/>
            <person name="Kuo A."/>
            <person name="Liang C."/>
            <person name="Lipzen A."/>
            <person name="Lutzoni F."/>
            <person name="Magnuson J."/>
            <person name="Mondo S."/>
            <person name="Nolan M."/>
            <person name="Ohm R."/>
            <person name="Pangilinan J."/>
            <person name="Park H.-J."/>
            <person name="Ramirez L."/>
            <person name="Alfaro M."/>
            <person name="Sun H."/>
            <person name="Tritt A."/>
            <person name="Yoshinaga Y."/>
            <person name="Zwiers L.-H."/>
            <person name="Turgeon B."/>
            <person name="Goodwin S."/>
            <person name="Spatafora J."/>
            <person name="Crous P."/>
            <person name="Grigoriev I."/>
        </authorList>
    </citation>
    <scope>NUCLEOTIDE SEQUENCE</scope>
    <source>
        <strain evidence="1">CBS 116435</strain>
    </source>
</reference>
<evidence type="ECO:0000313" key="1">
    <source>
        <dbReference type="EMBL" id="KAF2725390.1"/>
    </source>
</evidence>
<evidence type="ECO:0000313" key="2">
    <source>
        <dbReference type="Proteomes" id="UP000799441"/>
    </source>
</evidence>
<dbReference type="Proteomes" id="UP000799441">
    <property type="component" value="Unassembled WGS sequence"/>
</dbReference>
<keyword evidence="2" id="KW-1185">Reference proteome</keyword>
<proteinExistence type="predicted"/>
<protein>
    <submittedName>
        <fullName evidence="1">Uncharacterized protein</fullName>
    </submittedName>
</protein>
<accession>A0A9P4QFP7</accession>
<name>A0A9P4QFP7_9PEZI</name>
<comment type="caution">
    <text evidence="1">The sequence shown here is derived from an EMBL/GenBank/DDBJ whole genome shotgun (WGS) entry which is preliminary data.</text>
</comment>
<gene>
    <name evidence="1" type="ORF">K431DRAFT_101549</name>
</gene>
<sequence length="163" mass="18271">MRAVDPMLPPAKEPVGLKITKDVSREERNMLHENPFLGHLRPSRINTYHAEDRPATDMGASSHLPPSNQQSPILRRQLLSTRVKMSRQLLSLAGIPASHATGCFYPRKAQACRQTLQQEVHLSSATAWAFPSDEDLVLIFQLHFRNGPVGGQERHRDHNPTAS</sequence>
<organism evidence="1 2">
    <name type="scientific">Polychaeton citri CBS 116435</name>
    <dbReference type="NCBI Taxonomy" id="1314669"/>
    <lineage>
        <taxon>Eukaryota</taxon>
        <taxon>Fungi</taxon>
        <taxon>Dikarya</taxon>
        <taxon>Ascomycota</taxon>
        <taxon>Pezizomycotina</taxon>
        <taxon>Dothideomycetes</taxon>
        <taxon>Dothideomycetidae</taxon>
        <taxon>Capnodiales</taxon>
        <taxon>Capnodiaceae</taxon>
        <taxon>Polychaeton</taxon>
    </lineage>
</organism>
<dbReference type="AlphaFoldDB" id="A0A9P4QFP7"/>